<dbReference type="GO" id="GO:0022857">
    <property type="term" value="F:transmembrane transporter activity"/>
    <property type="evidence" value="ECO:0007669"/>
    <property type="project" value="InterPro"/>
</dbReference>
<evidence type="ECO:0000256" key="5">
    <source>
        <dbReference type="ARBA" id="ARBA00023136"/>
    </source>
</evidence>
<feature type="transmembrane region" description="Helical" evidence="6">
    <location>
        <begin position="340"/>
        <end position="361"/>
    </location>
</feature>
<dbReference type="Pfam" id="PF13520">
    <property type="entry name" value="AA_permease_2"/>
    <property type="match status" value="1"/>
</dbReference>
<evidence type="ECO:0000256" key="3">
    <source>
        <dbReference type="ARBA" id="ARBA00022692"/>
    </source>
</evidence>
<dbReference type="InterPro" id="IPR002293">
    <property type="entry name" value="AA/rel_permease1"/>
</dbReference>
<keyword evidence="2" id="KW-1003">Cell membrane</keyword>
<reference evidence="8" key="1">
    <citation type="submission" date="2016-10" db="EMBL/GenBank/DDBJ databases">
        <authorList>
            <person name="Varghese N."/>
            <person name="Submissions S."/>
        </authorList>
    </citation>
    <scope>NUCLEOTIDE SEQUENCE [LARGE SCALE GENOMIC DNA]</scope>
    <source>
        <strain evidence="8">DSM 44234</strain>
    </source>
</reference>
<keyword evidence="5 6" id="KW-0472">Membrane</keyword>
<evidence type="ECO:0000313" key="8">
    <source>
        <dbReference type="Proteomes" id="UP000182241"/>
    </source>
</evidence>
<dbReference type="PANTHER" id="PTHR42770">
    <property type="entry name" value="AMINO ACID TRANSPORTER-RELATED"/>
    <property type="match status" value="1"/>
</dbReference>
<comment type="subcellular location">
    <subcellularLocation>
        <location evidence="1">Cell membrane</location>
        <topology evidence="1">Multi-pass membrane protein</topology>
    </subcellularLocation>
</comment>
<accession>A0A1H4LLE0</accession>
<dbReference type="STRING" id="57704.SAMN04489793_0618"/>
<dbReference type="GO" id="GO:0005886">
    <property type="term" value="C:plasma membrane"/>
    <property type="evidence" value="ECO:0007669"/>
    <property type="project" value="UniProtKB-SubCell"/>
</dbReference>
<gene>
    <name evidence="7" type="ORF">SAMN04489793_0618</name>
</gene>
<dbReference type="OrthoDB" id="3790922at2"/>
<organism evidence="7 8">
    <name type="scientific">Tsukamurella tyrosinosolvens</name>
    <dbReference type="NCBI Taxonomy" id="57704"/>
    <lineage>
        <taxon>Bacteria</taxon>
        <taxon>Bacillati</taxon>
        <taxon>Actinomycetota</taxon>
        <taxon>Actinomycetes</taxon>
        <taxon>Mycobacteriales</taxon>
        <taxon>Tsukamurellaceae</taxon>
        <taxon>Tsukamurella</taxon>
    </lineage>
</organism>
<keyword evidence="4 6" id="KW-1133">Transmembrane helix</keyword>
<evidence type="ECO:0000256" key="1">
    <source>
        <dbReference type="ARBA" id="ARBA00004651"/>
    </source>
</evidence>
<feature type="transmembrane region" description="Helical" evidence="6">
    <location>
        <begin position="367"/>
        <end position="393"/>
    </location>
</feature>
<feature type="transmembrane region" description="Helical" evidence="6">
    <location>
        <begin position="241"/>
        <end position="261"/>
    </location>
</feature>
<feature type="transmembrane region" description="Helical" evidence="6">
    <location>
        <begin position="141"/>
        <end position="160"/>
    </location>
</feature>
<dbReference type="PANTHER" id="PTHR42770:SF7">
    <property type="entry name" value="MEMBRANE PROTEIN"/>
    <property type="match status" value="1"/>
</dbReference>
<dbReference type="InterPro" id="IPR050367">
    <property type="entry name" value="APC_superfamily"/>
</dbReference>
<feature type="transmembrane region" description="Helical" evidence="6">
    <location>
        <begin position="435"/>
        <end position="452"/>
    </location>
</feature>
<dbReference type="AlphaFoldDB" id="A0A1H4LLE0"/>
<feature type="transmembrane region" description="Helical" evidence="6">
    <location>
        <begin position="55"/>
        <end position="73"/>
    </location>
</feature>
<evidence type="ECO:0000256" key="6">
    <source>
        <dbReference type="SAM" id="Phobius"/>
    </source>
</evidence>
<feature type="transmembrane region" description="Helical" evidence="6">
    <location>
        <begin position="172"/>
        <end position="194"/>
    </location>
</feature>
<feature type="transmembrane region" description="Helical" evidence="6">
    <location>
        <begin position="405"/>
        <end position="423"/>
    </location>
</feature>
<evidence type="ECO:0000313" key="7">
    <source>
        <dbReference type="EMBL" id="SEB71378.1"/>
    </source>
</evidence>
<sequence>MAESSGIRARSPVVGLPRGRLTQVQVLAQSVSAVAPSAVMVTLPVLVMAQVGRGVIAVFVVATLLVAAVGYCIREFATRMAAVSGLYSYTVKGLGPTTGFAAGWSLLVGYGAAAMASLVGAGSYLAALLGRTGVPQGTPTVVALSAAAGVVALLLMLRGVQLSARIMLAIEVFAILAASAVLVVAFAAGGGAAGGGAPSAPSGPGAAGFAVLLAITAFVGFESAGTVAREARHPFVTVTRAIRWTPVVVGVLYLFAAVLQLPESARLGTDSLRVVLTLPDRLGGGSSVLAALMEAGIAASWFACVLGSVTALSRTLFAMGREGVFPGLGRTHRRFGTPAAALLTTMPLIVAVPVLCLLVSGSSRATLVGLLAVSAHGYIVAYVLVCVATPVFLRRIGESTRGATVVGTVTAACLVGLIVWVAVTSWGRAEGTSTAVYLAIMAAGALVHLVRIRPRPAIAQRIGVYDETTEADLLGPSPPWAVRR</sequence>
<dbReference type="Gene3D" id="1.20.1740.10">
    <property type="entry name" value="Amino acid/polyamine transporter I"/>
    <property type="match status" value="1"/>
</dbReference>
<keyword evidence="8" id="KW-1185">Reference proteome</keyword>
<feature type="transmembrane region" description="Helical" evidence="6">
    <location>
        <begin position="107"/>
        <end position="129"/>
    </location>
</feature>
<dbReference type="RefSeq" id="WP_068740612.1">
    <property type="nucleotide sequence ID" value="NZ_FNSA01000003.1"/>
</dbReference>
<feature type="transmembrane region" description="Helical" evidence="6">
    <location>
        <begin position="288"/>
        <end position="312"/>
    </location>
</feature>
<evidence type="ECO:0000256" key="2">
    <source>
        <dbReference type="ARBA" id="ARBA00022475"/>
    </source>
</evidence>
<protein>
    <submittedName>
        <fullName evidence="7">Amino acid transporter</fullName>
    </submittedName>
</protein>
<keyword evidence="3 6" id="KW-0812">Transmembrane</keyword>
<proteinExistence type="predicted"/>
<name>A0A1H4LLE0_TSUTY</name>
<dbReference type="EMBL" id="FNSA01000003">
    <property type="protein sequence ID" value="SEB71378.1"/>
    <property type="molecule type" value="Genomic_DNA"/>
</dbReference>
<evidence type="ECO:0000256" key="4">
    <source>
        <dbReference type="ARBA" id="ARBA00022989"/>
    </source>
</evidence>
<feature type="transmembrane region" description="Helical" evidence="6">
    <location>
        <begin position="26"/>
        <end position="49"/>
    </location>
</feature>
<dbReference type="Proteomes" id="UP000182241">
    <property type="component" value="Unassembled WGS sequence"/>
</dbReference>
<feature type="transmembrane region" description="Helical" evidence="6">
    <location>
        <begin position="206"/>
        <end position="229"/>
    </location>
</feature>
<dbReference type="PIRSF" id="PIRSF006060">
    <property type="entry name" value="AA_transporter"/>
    <property type="match status" value="1"/>
</dbReference>